<dbReference type="PANTHER" id="PTHR43236">
    <property type="entry name" value="ANTITOXIN HIGA1"/>
    <property type="match status" value="1"/>
</dbReference>
<reference evidence="2 3" key="1">
    <citation type="journal article" date="2011" name="Front. Microbiol.">
        <title>Genomic signatures of strain selection and enhancement in Bacillus atrophaeus var. globigii, a historical biowarfare simulant.</title>
        <authorList>
            <person name="Gibbons H.S."/>
            <person name="Broomall S.M."/>
            <person name="McNew L.A."/>
            <person name="Daligault H."/>
            <person name="Chapman C."/>
            <person name="Bruce D."/>
            <person name="Karavis M."/>
            <person name="Krepps M."/>
            <person name="McGregor P.A."/>
            <person name="Hong C."/>
            <person name="Park K.H."/>
            <person name="Akmal A."/>
            <person name="Feldman A."/>
            <person name="Lin J.S."/>
            <person name="Chang W.E."/>
            <person name="Higgs B.W."/>
            <person name="Demirev P."/>
            <person name="Lindquist J."/>
            <person name="Liem A."/>
            <person name="Fochler E."/>
            <person name="Read T.D."/>
            <person name="Tapia R."/>
            <person name="Johnson S."/>
            <person name="Bishop-Lilly K.A."/>
            <person name="Detter C."/>
            <person name="Han C."/>
            <person name="Sozhamannan S."/>
            <person name="Rosenzweig C.N."/>
            <person name="Skowronski E.W."/>
        </authorList>
    </citation>
    <scope>NUCLEOTIDE SEQUENCE [LARGE SCALE GENOMIC DNA]</scope>
    <source>
        <strain evidence="2 3">AIT1</strain>
    </source>
</reference>
<name>A0A432X739_9GAMM</name>
<proteinExistence type="predicted"/>
<accession>A0A432X739</accession>
<dbReference type="AlphaFoldDB" id="A0A432X739"/>
<sequence length="185" mass="21058">MGLQFIIAEDAPEHNVSGSKRLSSAFGCPEEIWREYKDNLSFPLDIYSLASDLGLVVRYRPLDNEISGFLKQIDSRWTATINAIHSESRKRFTLAHELGHFLLHTKGQDDKEFKDTTFFRHEDNVGTINDYSREESEANHFAAKLLMPKEEFIEAANSLKSISAVANKFGVSPMAVRIRSQNIHK</sequence>
<evidence type="ECO:0000313" key="3">
    <source>
        <dbReference type="Proteomes" id="UP000286976"/>
    </source>
</evidence>
<dbReference type="InterPro" id="IPR010359">
    <property type="entry name" value="IrrE_HExxH"/>
</dbReference>
<evidence type="ECO:0000259" key="1">
    <source>
        <dbReference type="Pfam" id="PF06114"/>
    </source>
</evidence>
<evidence type="ECO:0000313" key="2">
    <source>
        <dbReference type="EMBL" id="RUO42658.1"/>
    </source>
</evidence>
<dbReference type="InterPro" id="IPR052345">
    <property type="entry name" value="Rad_response_metalloprotease"/>
</dbReference>
<keyword evidence="3" id="KW-1185">Reference proteome</keyword>
<organism evidence="2 3">
    <name type="scientific">Aliidiomarina taiwanensis</name>
    <dbReference type="NCBI Taxonomy" id="946228"/>
    <lineage>
        <taxon>Bacteria</taxon>
        <taxon>Pseudomonadati</taxon>
        <taxon>Pseudomonadota</taxon>
        <taxon>Gammaproteobacteria</taxon>
        <taxon>Alteromonadales</taxon>
        <taxon>Idiomarinaceae</taxon>
        <taxon>Aliidiomarina</taxon>
    </lineage>
</organism>
<gene>
    <name evidence="2" type="ORF">CWE15_04395</name>
</gene>
<dbReference type="Gene3D" id="1.10.10.2910">
    <property type="match status" value="1"/>
</dbReference>
<dbReference type="RefSeq" id="WP_126756868.1">
    <property type="nucleotide sequence ID" value="NZ_PIPQ01000002.1"/>
</dbReference>
<comment type="caution">
    <text evidence="2">The sequence shown here is derived from an EMBL/GenBank/DDBJ whole genome shotgun (WGS) entry which is preliminary data.</text>
</comment>
<dbReference type="EMBL" id="PIPQ01000002">
    <property type="protein sequence ID" value="RUO42658.1"/>
    <property type="molecule type" value="Genomic_DNA"/>
</dbReference>
<dbReference type="OrthoDB" id="9794834at2"/>
<dbReference type="Pfam" id="PF06114">
    <property type="entry name" value="Peptidase_M78"/>
    <property type="match status" value="1"/>
</dbReference>
<feature type="domain" description="IrrE N-terminal-like" evidence="1">
    <location>
        <begin position="51"/>
        <end position="179"/>
    </location>
</feature>
<dbReference type="PANTHER" id="PTHR43236:SF1">
    <property type="entry name" value="BLL7220 PROTEIN"/>
    <property type="match status" value="1"/>
</dbReference>
<dbReference type="Proteomes" id="UP000286976">
    <property type="component" value="Unassembled WGS sequence"/>
</dbReference>
<protein>
    <recommendedName>
        <fullName evidence="1">IrrE N-terminal-like domain-containing protein</fullName>
    </recommendedName>
</protein>